<evidence type="ECO:0000313" key="3">
    <source>
        <dbReference type="EMBL" id="ENX60353.1"/>
    </source>
</evidence>
<dbReference type="InterPro" id="IPR013362">
    <property type="entry name" value="Pilus_4_PilV"/>
</dbReference>
<dbReference type="NCBIfam" id="TIGR02523">
    <property type="entry name" value="type_IV_pilV"/>
    <property type="match status" value="1"/>
</dbReference>
<evidence type="ECO:0000259" key="2">
    <source>
        <dbReference type="Pfam" id="PF22150"/>
    </source>
</evidence>
<dbReference type="PATRIC" id="fig|1217700.3.peg.851"/>
<dbReference type="InterPro" id="IPR012902">
    <property type="entry name" value="N_methyl_site"/>
</dbReference>
<sequence>MQVEHHQQGMGLVEVLVALLLLAIGILGFALLQVKALDSSIEASKRIQAMSLAKDIAERIRANQDGLTKEIEGTDEQGEKEVYKAYVRAFSGKENLSSYSYSACFSNATACDSEKFAAEDAKQALYNAYQKGMKIGVNQCAGTGIQRNRYCIYVAWDETNPKDGTGSNDCTTNGNYGSNTKCIVLEAY</sequence>
<dbReference type="Proteomes" id="UP000013084">
    <property type="component" value="Unassembled WGS sequence"/>
</dbReference>
<proteinExistence type="predicted"/>
<comment type="caution">
    <text evidence="3">The sequence shown here is derived from an EMBL/GenBank/DDBJ whole genome shotgun (WGS) entry which is preliminary data.</text>
</comment>
<dbReference type="NCBIfam" id="TIGR02532">
    <property type="entry name" value="IV_pilin_GFxxxE"/>
    <property type="match status" value="1"/>
</dbReference>
<dbReference type="RefSeq" id="WP_005201319.1">
    <property type="nucleotide sequence ID" value="NZ_JAUMJI010000002.1"/>
</dbReference>
<dbReference type="HOGENOM" id="CLU_103234_1_0_6"/>
<name>N9RQV2_9GAMM</name>
<dbReference type="InterPro" id="IPR054402">
    <property type="entry name" value="Tt1218-like_dom"/>
</dbReference>
<feature type="transmembrane region" description="Helical" evidence="1">
    <location>
        <begin position="12"/>
        <end position="32"/>
    </location>
</feature>
<reference evidence="3 4" key="1">
    <citation type="submission" date="2013-02" db="EMBL/GenBank/DDBJ databases">
        <title>The Genome Sequence of Acinetobacter sp. CIP 70.18.</title>
        <authorList>
            <consortium name="The Broad Institute Genome Sequencing Platform"/>
            <consortium name="The Broad Institute Genome Sequencing Center for Infectious Disease"/>
            <person name="Cerqueira G."/>
            <person name="Feldgarden M."/>
            <person name="Courvalin P."/>
            <person name="Perichon B."/>
            <person name="Grillot-Courvalin C."/>
            <person name="Clermont D."/>
            <person name="Rocha E."/>
            <person name="Yoon E.-J."/>
            <person name="Nemec A."/>
            <person name="Walker B."/>
            <person name="Young S.K."/>
            <person name="Zeng Q."/>
            <person name="Gargeya S."/>
            <person name="Fitzgerald M."/>
            <person name="Haas B."/>
            <person name="Abouelleil A."/>
            <person name="Alvarado L."/>
            <person name="Arachchi H.M."/>
            <person name="Berlin A.M."/>
            <person name="Chapman S.B."/>
            <person name="Dewar J."/>
            <person name="Goldberg J."/>
            <person name="Griggs A."/>
            <person name="Gujja S."/>
            <person name="Hansen M."/>
            <person name="Howarth C."/>
            <person name="Imamovic A."/>
            <person name="Larimer J."/>
            <person name="McCowan C."/>
            <person name="Murphy C."/>
            <person name="Neiman D."/>
            <person name="Pearson M."/>
            <person name="Priest M."/>
            <person name="Roberts A."/>
            <person name="Saif S."/>
            <person name="Shea T."/>
            <person name="Sisk P."/>
            <person name="Sykes S."/>
            <person name="Wortman J."/>
            <person name="Nusbaum C."/>
            <person name="Birren B."/>
        </authorList>
    </citation>
    <scope>NUCLEOTIDE SEQUENCE [LARGE SCALE GENOMIC DNA]</scope>
    <source>
        <strain evidence="3 4">CIP 70.18</strain>
    </source>
</reference>
<keyword evidence="1" id="KW-0472">Membrane</keyword>
<accession>N9RQV2</accession>
<gene>
    <name evidence="3" type="ORF">F902_00893</name>
</gene>
<feature type="domain" description="Type IV pilin Tt1218-like" evidence="2">
    <location>
        <begin position="32"/>
        <end position="71"/>
    </location>
</feature>
<dbReference type="AlphaFoldDB" id="N9RQV2"/>
<dbReference type="OrthoDB" id="6658593at2"/>
<evidence type="ECO:0000313" key="4">
    <source>
        <dbReference type="Proteomes" id="UP000013084"/>
    </source>
</evidence>
<dbReference type="Pfam" id="PF07963">
    <property type="entry name" value="N_methyl"/>
    <property type="match status" value="1"/>
</dbReference>
<keyword evidence="1" id="KW-1133">Transmembrane helix</keyword>
<protein>
    <submittedName>
        <fullName evidence="3">Type IV pilus modification protein PilV</fullName>
    </submittedName>
</protein>
<keyword evidence="4" id="KW-1185">Reference proteome</keyword>
<evidence type="ECO:0000256" key="1">
    <source>
        <dbReference type="SAM" id="Phobius"/>
    </source>
</evidence>
<keyword evidence="1" id="KW-0812">Transmembrane</keyword>
<dbReference type="Pfam" id="PF22150">
    <property type="entry name" value="Tt1218-like"/>
    <property type="match status" value="1"/>
</dbReference>
<dbReference type="EMBL" id="APRN01000033">
    <property type="protein sequence ID" value="ENX60353.1"/>
    <property type="molecule type" value="Genomic_DNA"/>
</dbReference>
<organism evidence="3 4">
    <name type="scientific">Acinetobacter higginsii</name>
    <dbReference type="NCBI Taxonomy" id="70347"/>
    <lineage>
        <taxon>Bacteria</taxon>
        <taxon>Pseudomonadati</taxon>
        <taxon>Pseudomonadota</taxon>
        <taxon>Gammaproteobacteria</taxon>
        <taxon>Moraxellales</taxon>
        <taxon>Moraxellaceae</taxon>
        <taxon>Acinetobacter</taxon>
    </lineage>
</organism>